<dbReference type="STRING" id="44575.SAMN05216419_10455"/>
<keyword evidence="4" id="KW-1185">Reference proteome</keyword>
<organism evidence="3 4">
    <name type="scientific">Nitrosomonas cryotolerans ATCC 49181</name>
    <dbReference type="NCBI Taxonomy" id="1131553"/>
    <lineage>
        <taxon>Bacteria</taxon>
        <taxon>Pseudomonadati</taxon>
        <taxon>Pseudomonadota</taxon>
        <taxon>Betaproteobacteria</taxon>
        <taxon>Nitrosomonadales</taxon>
        <taxon>Nitrosomonadaceae</taxon>
        <taxon>Nitrosomonas</taxon>
    </lineage>
</organism>
<dbReference type="RefSeq" id="WP_051537699.1">
    <property type="nucleotide sequence ID" value="NZ_FSRO01000001.1"/>
</dbReference>
<dbReference type="PANTHER" id="PTHR43540">
    <property type="entry name" value="PEROXYUREIDOACRYLATE/UREIDOACRYLATE AMIDOHYDROLASE-RELATED"/>
    <property type="match status" value="1"/>
</dbReference>
<evidence type="ECO:0000256" key="1">
    <source>
        <dbReference type="ARBA" id="ARBA00022801"/>
    </source>
</evidence>
<dbReference type="Gene3D" id="3.40.50.850">
    <property type="entry name" value="Isochorismatase-like"/>
    <property type="match status" value="1"/>
</dbReference>
<name>A0A1N6FD83_9PROT</name>
<evidence type="ECO:0000259" key="2">
    <source>
        <dbReference type="Pfam" id="PF00857"/>
    </source>
</evidence>
<reference evidence="3 4" key="1">
    <citation type="submission" date="2016-12" db="EMBL/GenBank/DDBJ databases">
        <authorList>
            <person name="Song W.-J."/>
            <person name="Kurnit D.M."/>
        </authorList>
    </citation>
    <scope>NUCLEOTIDE SEQUENCE [LARGE SCALE GENOMIC DNA]</scope>
    <source>
        <strain evidence="3 4">ATCC 49181</strain>
    </source>
</reference>
<gene>
    <name evidence="3" type="ORF">SAMN02743940_0204</name>
</gene>
<evidence type="ECO:0000313" key="3">
    <source>
        <dbReference type="EMBL" id="SIN93238.1"/>
    </source>
</evidence>
<dbReference type="eggNOG" id="COG1335">
    <property type="taxonomic scope" value="Bacteria"/>
</dbReference>
<dbReference type="InterPro" id="IPR050272">
    <property type="entry name" value="Isochorismatase-like_hydrls"/>
</dbReference>
<dbReference type="Pfam" id="PF00857">
    <property type="entry name" value="Isochorismatase"/>
    <property type="match status" value="1"/>
</dbReference>
<dbReference type="InterPro" id="IPR036380">
    <property type="entry name" value="Isochorismatase-like_sf"/>
</dbReference>
<dbReference type="SUPFAM" id="SSF52499">
    <property type="entry name" value="Isochorismatase-like hydrolases"/>
    <property type="match status" value="1"/>
</dbReference>
<dbReference type="CDD" id="cd01014">
    <property type="entry name" value="nicotinamidase_related"/>
    <property type="match status" value="1"/>
</dbReference>
<accession>A0A1N6FD83</accession>
<dbReference type="AlphaFoldDB" id="A0A1N6FD83"/>
<feature type="domain" description="Isochorismatase-like" evidence="2">
    <location>
        <begin position="4"/>
        <end position="177"/>
    </location>
</feature>
<proteinExistence type="predicted"/>
<evidence type="ECO:0000313" key="4">
    <source>
        <dbReference type="Proteomes" id="UP000185062"/>
    </source>
</evidence>
<dbReference type="InterPro" id="IPR000868">
    <property type="entry name" value="Isochorismatase-like_dom"/>
</dbReference>
<dbReference type="EMBL" id="FSRO01000001">
    <property type="protein sequence ID" value="SIN93238.1"/>
    <property type="molecule type" value="Genomic_DNA"/>
</dbReference>
<keyword evidence="1" id="KW-0378">Hydrolase</keyword>
<dbReference type="PANTHER" id="PTHR43540:SF1">
    <property type="entry name" value="ISOCHORISMATASE HYDROLASE"/>
    <property type="match status" value="1"/>
</dbReference>
<dbReference type="Proteomes" id="UP000185062">
    <property type="component" value="Unassembled WGS sequence"/>
</dbReference>
<sequence>MLKTALLLIGFQNDYFQDGKWLLGGMEKAVKQGEKLLAVFRENGLPVVHIRHEYAIDSPPFFLPSSRCAEIHASMMPQDGECVIQSHQVNSLRDTGLKDFLDRAGIENTIIAGAVSHVCVDALTRAAHDFGYNCSVAHDACATLDVEFNGNVIPADQVHAAFMAALGFACAQVTSTEELLDKLVYLEDERKLLDELF</sequence>
<dbReference type="GO" id="GO:0016787">
    <property type="term" value="F:hydrolase activity"/>
    <property type="evidence" value="ECO:0007669"/>
    <property type="project" value="UniProtKB-KW"/>
</dbReference>
<protein>
    <submittedName>
        <fullName evidence="3">Nicotinamidase-related amidase</fullName>
    </submittedName>
</protein>